<proteinExistence type="predicted"/>
<dbReference type="EMBL" id="KZ110612">
    <property type="protein sequence ID" value="OSX56714.1"/>
    <property type="molecule type" value="Genomic_DNA"/>
</dbReference>
<sequence>MGIHHALLYFANRLLPHQRSGAMSSLIKCVNSISGFAPASLEGPSEWMGESILLEEIKVFDRDGQAAQDADVLSVQSQIGSDGKGGEPNEANEADAGGRASVTYEPLPAESKLDEELVRKVLWDALETKQKPDDARAKCAKEVWEFEESLVEKWKEDINNLLLFSGLFSAVLTRFIVPFYVALAVTQTLISMSVHLSVVAADAGHTAIANWLISLSADSQSSPGPSSTTVAVAVLWFAALIISLGAASVAISISQWLHHHVNGTSKASQGSVRVWFFRRRGLTRWGVEQAVTVLPLLLRFALVLFLVGLDILLWTLSTAWWFFRFWRWTMGKLENSRFNPIHRRVRVDRGHEYVIRRIWNCCCRIEEWRLMRDLPPLSDWRELDNFCMQTLEDDNKIQMRMLAEADSCVMDESFLSTVVRPCLQQADISEALPTFYKILDRRAHDHDEDNTTLWWAAEQDHQAVGTLGHMSIDIFNKVTSSNMNDKKREQKRILKLVNSLLGAMPRTMPMRRTSDEVRVYIAPLVVRYYPKFNDGHVDKSDIQTVLTLLPIALRELSIVQFLQYASSAFHWAARCGKIPVPFGMEMVAQESRETDAWAHADTVFKACACLATQDASLLTKDIVDALAGCAARCPPDNVRLLPRLLYTEDGEVTVKSRSRAARGALWRVVILRTLTARPIIAITVFRLLIRAVQGLVFDGRIILLRGRTPSTTIAMGAFLRCYYSVFFVNANSEVYLEAFERLGKLADGFAQPFTTDRMLVEEYREV</sequence>
<dbReference type="GeneID" id="36332391"/>
<dbReference type="OrthoDB" id="3235960at2759"/>
<dbReference type="InterPro" id="IPR045338">
    <property type="entry name" value="DUF6535"/>
</dbReference>
<evidence type="ECO:0000256" key="2">
    <source>
        <dbReference type="SAM" id="Phobius"/>
    </source>
</evidence>
<dbReference type="Pfam" id="PF20153">
    <property type="entry name" value="DUF6535"/>
    <property type="match status" value="1"/>
</dbReference>
<protein>
    <recommendedName>
        <fullName evidence="3">DUF6535 domain-containing protein</fullName>
    </recommendedName>
</protein>
<feature type="transmembrane region" description="Helical" evidence="2">
    <location>
        <begin position="234"/>
        <end position="257"/>
    </location>
</feature>
<feature type="transmembrane region" description="Helical" evidence="2">
    <location>
        <begin position="300"/>
        <end position="323"/>
    </location>
</feature>
<keyword evidence="5" id="KW-1185">Reference proteome</keyword>
<organism evidence="4 5">
    <name type="scientific">Postia placenta MAD-698-R-SB12</name>
    <dbReference type="NCBI Taxonomy" id="670580"/>
    <lineage>
        <taxon>Eukaryota</taxon>
        <taxon>Fungi</taxon>
        <taxon>Dikarya</taxon>
        <taxon>Basidiomycota</taxon>
        <taxon>Agaricomycotina</taxon>
        <taxon>Agaricomycetes</taxon>
        <taxon>Polyporales</taxon>
        <taxon>Adustoporiaceae</taxon>
        <taxon>Rhodonia</taxon>
    </lineage>
</organism>
<evidence type="ECO:0000313" key="5">
    <source>
        <dbReference type="Proteomes" id="UP000194127"/>
    </source>
</evidence>
<name>A0A1X6MK06_9APHY</name>
<dbReference type="STRING" id="670580.A0A1X6MK06"/>
<dbReference type="Proteomes" id="UP000194127">
    <property type="component" value="Unassembled WGS sequence"/>
</dbReference>
<evidence type="ECO:0000313" key="4">
    <source>
        <dbReference type="EMBL" id="OSX56714.1"/>
    </source>
</evidence>
<evidence type="ECO:0000256" key="1">
    <source>
        <dbReference type="SAM" id="MobiDB-lite"/>
    </source>
</evidence>
<reference evidence="4 5" key="1">
    <citation type="submission" date="2017-04" db="EMBL/GenBank/DDBJ databases">
        <title>Genome Sequence of the Model Brown-Rot Fungus Postia placenta SB12.</title>
        <authorList>
            <consortium name="DOE Joint Genome Institute"/>
            <person name="Gaskell J."/>
            <person name="Kersten P."/>
            <person name="Larrondo L.F."/>
            <person name="Canessa P."/>
            <person name="Martinez D."/>
            <person name="Hibbett D."/>
            <person name="Schmoll M."/>
            <person name="Kubicek C.P."/>
            <person name="Martinez A.T."/>
            <person name="Yadav J."/>
            <person name="Master E."/>
            <person name="Magnuson J.K."/>
            <person name="James T."/>
            <person name="Yaver D."/>
            <person name="Berka R."/>
            <person name="Labutti K."/>
            <person name="Lipzen A."/>
            <person name="Aerts A."/>
            <person name="Barry K."/>
            <person name="Henrissat B."/>
            <person name="Blanchette R."/>
            <person name="Grigoriev I."/>
            <person name="Cullen D."/>
        </authorList>
    </citation>
    <scope>NUCLEOTIDE SEQUENCE [LARGE SCALE GENOMIC DNA]</scope>
    <source>
        <strain evidence="4 5">MAD-698-R-SB12</strain>
    </source>
</reference>
<accession>A0A1X6MK06</accession>
<feature type="domain" description="DUF6535" evidence="3">
    <location>
        <begin position="138"/>
        <end position="315"/>
    </location>
</feature>
<keyword evidence="2" id="KW-0472">Membrane</keyword>
<gene>
    <name evidence="4" type="ORF">POSPLADRAFT_1159687</name>
</gene>
<feature type="transmembrane region" description="Helical" evidence="2">
    <location>
        <begin position="161"/>
        <end position="183"/>
    </location>
</feature>
<feature type="transmembrane region" description="Helical" evidence="2">
    <location>
        <begin position="189"/>
        <end position="213"/>
    </location>
</feature>
<evidence type="ECO:0000259" key="3">
    <source>
        <dbReference type="Pfam" id="PF20153"/>
    </source>
</evidence>
<keyword evidence="2" id="KW-1133">Transmembrane helix</keyword>
<feature type="region of interest" description="Disordered" evidence="1">
    <location>
        <begin position="71"/>
        <end position="100"/>
    </location>
</feature>
<dbReference type="RefSeq" id="XP_024333508.1">
    <property type="nucleotide sequence ID" value="XM_024487442.1"/>
</dbReference>
<keyword evidence="2" id="KW-0812">Transmembrane</keyword>
<dbReference type="AlphaFoldDB" id="A0A1X6MK06"/>